<feature type="domain" description="Pilus formation protein N-terminal" evidence="2">
    <location>
        <begin position="29"/>
        <end position="99"/>
    </location>
</feature>
<dbReference type="RefSeq" id="WP_245679012.1">
    <property type="nucleotide sequence ID" value="NZ_CBCRYE010000003.1"/>
</dbReference>
<protein>
    <submittedName>
        <fullName evidence="3">Pilus formation protein N terminal region</fullName>
    </submittedName>
</protein>
<dbReference type="Pfam" id="PF13629">
    <property type="entry name" value="T2SS-T3SS_pil_N"/>
    <property type="match status" value="1"/>
</dbReference>
<evidence type="ECO:0000256" key="1">
    <source>
        <dbReference type="SAM" id="SignalP"/>
    </source>
</evidence>
<accession>A0A1G4SNF5</accession>
<keyword evidence="1" id="KW-0732">Signal</keyword>
<feature type="chain" id="PRO_5011539687" evidence="1">
    <location>
        <begin position="29"/>
        <end position="152"/>
    </location>
</feature>
<proteinExistence type="predicted"/>
<organism evidence="3 4">
    <name type="scientific">Asticcacaulis taihuensis</name>
    <dbReference type="NCBI Taxonomy" id="260084"/>
    <lineage>
        <taxon>Bacteria</taxon>
        <taxon>Pseudomonadati</taxon>
        <taxon>Pseudomonadota</taxon>
        <taxon>Alphaproteobacteria</taxon>
        <taxon>Caulobacterales</taxon>
        <taxon>Caulobacteraceae</taxon>
        <taxon>Asticcacaulis</taxon>
    </lineage>
</organism>
<reference evidence="4" key="1">
    <citation type="submission" date="2016-10" db="EMBL/GenBank/DDBJ databases">
        <authorList>
            <person name="Varghese N."/>
            <person name="Submissions S."/>
        </authorList>
    </citation>
    <scope>NUCLEOTIDE SEQUENCE [LARGE SCALE GENOMIC DNA]</scope>
    <source>
        <strain evidence="4">CGMCC 1.3431</strain>
    </source>
</reference>
<keyword evidence="4" id="KW-1185">Reference proteome</keyword>
<evidence type="ECO:0000313" key="4">
    <source>
        <dbReference type="Proteomes" id="UP000199150"/>
    </source>
</evidence>
<dbReference type="STRING" id="260084.SAMN02927928_2772"/>
<sequence>MNIKSTGMMALVLAAAFLCLGMASNASAAQRLVVEKNHSARISLSGAAGSVIVANPDIADVNVIDSRTVYIVGKGFGNSSVIITDQMGRPLFDGEVVVTASQKGAITVYKGLTPSLMVCSTICTSEEGGSSNAGATSPVAFGTIAAATGVTP</sequence>
<dbReference type="EMBL" id="FMTS01000005">
    <property type="protein sequence ID" value="SCW70764.1"/>
    <property type="molecule type" value="Genomic_DNA"/>
</dbReference>
<gene>
    <name evidence="3" type="ORF">SAMN02927928_2772</name>
</gene>
<dbReference type="Proteomes" id="UP000199150">
    <property type="component" value="Unassembled WGS sequence"/>
</dbReference>
<dbReference type="AlphaFoldDB" id="A0A1G4SNF5"/>
<feature type="signal peptide" evidence="1">
    <location>
        <begin position="1"/>
        <end position="28"/>
    </location>
</feature>
<name>A0A1G4SNF5_9CAUL</name>
<dbReference type="InterPro" id="IPR032789">
    <property type="entry name" value="T2SS-T3SS_pil_N"/>
</dbReference>
<evidence type="ECO:0000313" key="3">
    <source>
        <dbReference type="EMBL" id="SCW70764.1"/>
    </source>
</evidence>
<evidence type="ECO:0000259" key="2">
    <source>
        <dbReference type="Pfam" id="PF13629"/>
    </source>
</evidence>